<keyword evidence="3" id="KW-1185">Reference proteome</keyword>
<keyword evidence="1" id="KW-1133">Transmembrane helix</keyword>
<protein>
    <submittedName>
        <fullName evidence="2">CBO0543 family protein</fullName>
    </submittedName>
</protein>
<organism evidence="2 3">
    <name type="scientific">Halalkalibacter kiskunsagensis</name>
    <dbReference type="NCBI Taxonomy" id="1548599"/>
    <lineage>
        <taxon>Bacteria</taxon>
        <taxon>Bacillati</taxon>
        <taxon>Bacillota</taxon>
        <taxon>Bacilli</taxon>
        <taxon>Bacillales</taxon>
        <taxon>Bacillaceae</taxon>
        <taxon>Halalkalibacter</taxon>
    </lineage>
</organism>
<dbReference type="InterPro" id="IPR048147">
    <property type="entry name" value="CBO0543-like"/>
</dbReference>
<keyword evidence="1" id="KW-0472">Membrane</keyword>
<dbReference type="EMBL" id="JBHLUX010000036">
    <property type="protein sequence ID" value="MFC0471744.1"/>
    <property type="molecule type" value="Genomic_DNA"/>
</dbReference>
<name>A0ABV6KEK2_9BACI</name>
<dbReference type="Proteomes" id="UP001589838">
    <property type="component" value="Unassembled WGS sequence"/>
</dbReference>
<feature type="transmembrane region" description="Helical" evidence="1">
    <location>
        <begin position="9"/>
        <end position="26"/>
    </location>
</feature>
<sequence length="166" mass="19610">MRNIQIQKNVLRILSVITLGVLFLLLRKRPTKDWVVAYLFNAVSNGIIDKMVVKHKLVKYPVRLFPQFFNIHILFDFLIYPTITVMYNQITYKNKPLAIIGKIFLFTIPMLIIEFWAEKQTDLIEWKKGWGWSHTLIGLTIMSLLARLFVGLVRYVSEGRKRERNV</sequence>
<feature type="transmembrane region" description="Helical" evidence="1">
    <location>
        <begin position="137"/>
        <end position="156"/>
    </location>
</feature>
<comment type="caution">
    <text evidence="2">The sequence shown here is derived from an EMBL/GenBank/DDBJ whole genome shotgun (WGS) entry which is preliminary data.</text>
</comment>
<evidence type="ECO:0000313" key="2">
    <source>
        <dbReference type="EMBL" id="MFC0471744.1"/>
    </source>
</evidence>
<evidence type="ECO:0000313" key="3">
    <source>
        <dbReference type="Proteomes" id="UP001589838"/>
    </source>
</evidence>
<proteinExistence type="predicted"/>
<dbReference type="NCBIfam" id="NF041644">
    <property type="entry name" value="CBO0543_fam"/>
    <property type="match status" value="1"/>
</dbReference>
<accession>A0ABV6KEK2</accession>
<reference evidence="2 3" key="1">
    <citation type="submission" date="2024-09" db="EMBL/GenBank/DDBJ databases">
        <authorList>
            <person name="Sun Q."/>
            <person name="Mori K."/>
        </authorList>
    </citation>
    <scope>NUCLEOTIDE SEQUENCE [LARGE SCALE GENOMIC DNA]</scope>
    <source>
        <strain evidence="2 3">NCAIM B.02610</strain>
    </source>
</reference>
<keyword evidence="1" id="KW-0812">Transmembrane</keyword>
<feature type="transmembrane region" description="Helical" evidence="1">
    <location>
        <begin position="99"/>
        <end position="117"/>
    </location>
</feature>
<feature type="transmembrane region" description="Helical" evidence="1">
    <location>
        <begin position="68"/>
        <end position="87"/>
    </location>
</feature>
<dbReference type="RefSeq" id="WP_335959622.1">
    <property type="nucleotide sequence ID" value="NZ_JAXBLX010000006.1"/>
</dbReference>
<gene>
    <name evidence="2" type="ORF">ACFFHM_14880</name>
</gene>
<evidence type="ECO:0000256" key="1">
    <source>
        <dbReference type="SAM" id="Phobius"/>
    </source>
</evidence>